<dbReference type="InterPro" id="IPR003784">
    <property type="entry name" value="BioY"/>
</dbReference>
<dbReference type="Proteomes" id="UP001465426">
    <property type="component" value="Unassembled WGS sequence"/>
</dbReference>
<keyword evidence="3" id="KW-1133">Transmembrane helix</keyword>
<proteinExistence type="inferred from homology"/>
<organism evidence="4 5">
    <name type="scientific">Niallia hominis</name>
    <dbReference type="NCBI Taxonomy" id="3133173"/>
    <lineage>
        <taxon>Bacteria</taxon>
        <taxon>Bacillati</taxon>
        <taxon>Bacillota</taxon>
        <taxon>Bacilli</taxon>
        <taxon>Bacillales</taxon>
        <taxon>Bacillaceae</taxon>
        <taxon>Niallia</taxon>
    </lineage>
</organism>
<evidence type="ECO:0000313" key="5">
    <source>
        <dbReference type="Proteomes" id="UP001465426"/>
    </source>
</evidence>
<dbReference type="Gene3D" id="1.10.1760.20">
    <property type="match status" value="1"/>
</dbReference>
<feature type="transmembrane region" description="Helical" evidence="3">
    <location>
        <begin position="29"/>
        <end position="50"/>
    </location>
</feature>
<sequence length="207" mass="23037">MKPWKALDITMIALFVAFMAVGANVTSFLVIGGVPVTLQTFFAILAGLLLGKRLGSFAMVVYMLVGLIGIPVFAEVSGGLIILTKPSFGFILAFILTAFIVGLVAEKKQSIPNFIFSAFIGLLINYIIGTSWMYMAYKLWYLAPSGFTYQLLWSWMAFPLIKDVILTFIAGVVGYRLYNSVIKKSSLQVHFHSDSTHQKFDQRKLNR</sequence>
<evidence type="ECO:0000256" key="2">
    <source>
        <dbReference type="PIRNR" id="PIRNR016661"/>
    </source>
</evidence>
<dbReference type="PANTHER" id="PTHR34295">
    <property type="entry name" value="BIOTIN TRANSPORTER BIOY"/>
    <property type="match status" value="1"/>
</dbReference>
<gene>
    <name evidence="4" type="ORF">WMO63_19665</name>
</gene>
<name>A0ABV1F6C8_9BACI</name>
<comment type="similarity">
    <text evidence="1 2">Belongs to the BioY family.</text>
</comment>
<feature type="transmembrane region" description="Helical" evidence="3">
    <location>
        <begin position="155"/>
        <end position="178"/>
    </location>
</feature>
<feature type="transmembrane region" description="Helical" evidence="3">
    <location>
        <begin position="7"/>
        <end position="23"/>
    </location>
</feature>
<feature type="transmembrane region" description="Helical" evidence="3">
    <location>
        <begin position="88"/>
        <end position="105"/>
    </location>
</feature>
<dbReference type="PIRSF" id="PIRSF016661">
    <property type="entry name" value="BioY"/>
    <property type="match status" value="1"/>
</dbReference>
<dbReference type="Pfam" id="PF02632">
    <property type="entry name" value="BioY"/>
    <property type="match status" value="1"/>
</dbReference>
<feature type="transmembrane region" description="Helical" evidence="3">
    <location>
        <begin position="114"/>
        <end position="135"/>
    </location>
</feature>
<comment type="subcellular location">
    <subcellularLocation>
        <location evidence="2">Cell membrane</location>
        <topology evidence="2">Multi-pass membrane protein</topology>
    </subcellularLocation>
</comment>
<evidence type="ECO:0000313" key="4">
    <source>
        <dbReference type="EMBL" id="MEQ2467882.1"/>
    </source>
</evidence>
<keyword evidence="5" id="KW-1185">Reference proteome</keyword>
<evidence type="ECO:0000256" key="1">
    <source>
        <dbReference type="ARBA" id="ARBA00010692"/>
    </source>
</evidence>
<dbReference type="RefSeq" id="WP_048717931.1">
    <property type="nucleotide sequence ID" value="NZ_JBBMFN010000068.1"/>
</dbReference>
<evidence type="ECO:0000256" key="3">
    <source>
        <dbReference type="SAM" id="Phobius"/>
    </source>
</evidence>
<keyword evidence="3" id="KW-0812">Transmembrane</keyword>
<comment type="caution">
    <text evidence="4">The sequence shown here is derived from an EMBL/GenBank/DDBJ whole genome shotgun (WGS) entry which is preliminary data.</text>
</comment>
<reference evidence="4 5" key="1">
    <citation type="submission" date="2024-03" db="EMBL/GenBank/DDBJ databases">
        <title>Human intestinal bacterial collection.</title>
        <authorList>
            <person name="Pauvert C."/>
            <person name="Hitch T.C.A."/>
            <person name="Clavel T."/>
        </authorList>
    </citation>
    <scope>NUCLEOTIDE SEQUENCE [LARGE SCALE GENOMIC DNA]</scope>
    <source>
        <strain evidence="4 5">CLA-SR-H024</strain>
    </source>
</reference>
<dbReference type="PANTHER" id="PTHR34295:SF1">
    <property type="entry name" value="BIOTIN TRANSPORTER BIOY"/>
    <property type="match status" value="1"/>
</dbReference>
<protein>
    <recommendedName>
        <fullName evidence="2">Biotin transporter</fullName>
    </recommendedName>
</protein>
<keyword evidence="2" id="KW-1003">Cell membrane</keyword>
<feature type="transmembrane region" description="Helical" evidence="3">
    <location>
        <begin position="57"/>
        <end position="82"/>
    </location>
</feature>
<keyword evidence="2 3" id="KW-0472">Membrane</keyword>
<keyword evidence="2" id="KW-0813">Transport</keyword>
<dbReference type="EMBL" id="JBBMFN010000068">
    <property type="protein sequence ID" value="MEQ2467882.1"/>
    <property type="molecule type" value="Genomic_DNA"/>
</dbReference>
<accession>A0ABV1F6C8</accession>